<dbReference type="GO" id="GO:0046872">
    <property type="term" value="F:metal ion binding"/>
    <property type="evidence" value="ECO:0007669"/>
    <property type="project" value="UniProtKB-KW"/>
</dbReference>
<evidence type="ECO:0000256" key="5">
    <source>
        <dbReference type="ARBA" id="ARBA00023211"/>
    </source>
</evidence>
<reference evidence="9 10" key="1">
    <citation type="journal article" date="2016" name="Mol. Biol. Evol.">
        <title>Comparative Genomics of Early-Diverging Mushroom-Forming Fungi Provides Insights into the Origins of Lignocellulose Decay Capabilities.</title>
        <authorList>
            <person name="Nagy L.G."/>
            <person name="Riley R."/>
            <person name="Tritt A."/>
            <person name="Adam C."/>
            <person name="Daum C."/>
            <person name="Floudas D."/>
            <person name="Sun H."/>
            <person name="Yadav J.S."/>
            <person name="Pangilinan J."/>
            <person name="Larsson K.H."/>
            <person name="Matsuura K."/>
            <person name="Barry K."/>
            <person name="Labutti K."/>
            <person name="Kuo R."/>
            <person name="Ohm R.A."/>
            <person name="Bhattacharya S.S."/>
            <person name="Shirouzu T."/>
            <person name="Yoshinaga Y."/>
            <person name="Martin F.M."/>
            <person name="Grigoriev I.V."/>
            <person name="Hibbett D.S."/>
        </authorList>
    </citation>
    <scope>NUCLEOTIDE SEQUENCE [LARGE SCALE GENOMIC DNA]</scope>
    <source>
        <strain evidence="9 10">HHB12733</strain>
    </source>
</reference>
<dbReference type="Proteomes" id="UP000076842">
    <property type="component" value="Unassembled WGS sequence"/>
</dbReference>
<dbReference type="GO" id="GO:0004730">
    <property type="term" value="F:pseudouridylate synthase activity"/>
    <property type="evidence" value="ECO:0007669"/>
    <property type="project" value="InterPro"/>
</dbReference>
<evidence type="ECO:0000256" key="6">
    <source>
        <dbReference type="ARBA" id="ARBA00023239"/>
    </source>
</evidence>
<keyword evidence="6" id="KW-0456">Lyase</keyword>
<keyword evidence="5" id="KW-0464">Manganese</keyword>
<dbReference type="EMBL" id="KV423986">
    <property type="protein sequence ID" value="KZT55956.1"/>
    <property type="molecule type" value="Genomic_DNA"/>
</dbReference>
<dbReference type="OrthoDB" id="198885at2759"/>
<dbReference type="HAMAP" id="MF_01876">
    <property type="entry name" value="PsiMP_glycosidase"/>
    <property type="match status" value="1"/>
</dbReference>
<protein>
    <recommendedName>
        <fullName evidence="8">Carbohydrate kinase PfkB domain-containing protein</fullName>
    </recommendedName>
</protein>
<dbReference type="SUPFAM" id="SSF110581">
    <property type="entry name" value="Indigoidine synthase A-like"/>
    <property type="match status" value="1"/>
</dbReference>
<dbReference type="Pfam" id="PF00294">
    <property type="entry name" value="PfkB"/>
    <property type="match status" value="2"/>
</dbReference>
<keyword evidence="1" id="KW-0808">Transferase</keyword>
<proteinExistence type="inferred from homology"/>
<dbReference type="FunCoup" id="A0A165F0Y9">
    <property type="interactions" value="24"/>
</dbReference>
<feature type="domain" description="Carbohydrate kinase PfkB" evidence="8">
    <location>
        <begin position="692"/>
        <end position="772"/>
    </location>
</feature>
<evidence type="ECO:0000313" key="10">
    <source>
        <dbReference type="Proteomes" id="UP000076842"/>
    </source>
</evidence>
<dbReference type="InterPro" id="IPR029056">
    <property type="entry name" value="Ribokinase-like"/>
</dbReference>
<dbReference type="STRING" id="1353952.A0A165F0Y9"/>
<dbReference type="SUPFAM" id="SSF53613">
    <property type="entry name" value="Ribokinase-like"/>
    <property type="match status" value="1"/>
</dbReference>
<evidence type="ECO:0000256" key="3">
    <source>
        <dbReference type="ARBA" id="ARBA00022777"/>
    </source>
</evidence>
<feature type="domain" description="Carbohydrate kinase PfkB" evidence="8">
    <location>
        <begin position="376"/>
        <end position="585"/>
    </location>
</feature>
<dbReference type="Gene3D" id="3.40.1190.20">
    <property type="match status" value="1"/>
</dbReference>
<dbReference type="InParanoid" id="A0A165F0Y9"/>
<accession>A0A165F0Y9</accession>
<evidence type="ECO:0000256" key="2">
    <source>
        <dbReference type="ARBA" id="ARBA00022723"/>
    </source>
</evidence>
<organism evidence="9 10">
    <name type="scientific">Calocera cornea HHB12733</name>
    <dbReference type="NCBI Taxonomy" id="1353952"/>
    <lineage>
        <taxon>Eukaryota</taxon>
        <taxon>Fungi</taxon>
        <taxon>Dikarya</taxon>
        <taxon>Basidiomycota</taxon>
        <taxon>Agaricomycotina</taxon>
        <taxon>Dacrymycetes</taxon>
        <taxon>Dacrymycetales</taxon>
        <taxon>Dacrymycetaceae</taxon>
        <taxon>Calocera</taxon>
    </lineage>
</organism>
<evidence type="ECO:0000256" key="4">
    <source>
        <dbReference type="ARBA" id="ARBA00022801"/>
    </source>
</evidence>
<evidence type="ECO:0000259" key="8">
    <source>
        <dbReference type="Pfam" id="PF00294"/>
    </source>
</evidence>
<dbReference type="PROSITE" id="PS00584">
    <property type="entry name" value="PFKB_KINASES_2"/>
    <property type="match status" value="1"/>
</dbReference>
<dbReference type="InterPro" id="IPR011611">
    <property type="entry name" value="PfkB_dom"/>
</dbReference>
<dbReference type="Pfam" id="PF04227">
    <property type="entry name" value="Indigoidine_A"/>
    <property type="match status" value="1"/>
</dbReference>
<evidence type="ECO:0000313" key="9">
    <source>
        <dbReference type="EMBL" id="KZT55956.1"/>
    </source>
</evidence>
<keyword evidence="10" id="KW-1185">Reference proteome</keyword>
<keyword evidence="3" id="KW-0418">Kinase</keyword>
<dbReference type="GO" id="GO:0016798">
    <property type="term" value="F:hydrolase activity, acting on glycosyl bonds"/>
    <property type="evidence" value="ECO:0007669"/>
    <property type="project" value="UniProtKB-KW"/>
</dbReference>
<evidence type="ECO:0000256" key="7">
    <source>
        <dbReference type="ARBA" id="ARBA00023295"/>
    </source>
</evidence>
<dbReference type="PANTHER" id="PTHR42909:SF1">
    <property type="entry name" value="CARBOHYDRATE KINASE PFKB DOMAIN-CONTAINING PROTEIN"/>
    <property type="match status" value="1"/>
</dbReference>
<name>A0A165F0Y9_9BASI</name>
<keyword evidence="7" id="KW-0326">Glycosidase</keyword>
<evidence type="ECO:0000256" key="1">
    <source>
        <dbReference type="ARBA" id="ARBA00022679"/>
    </source>
</evidence>
<sequence length="790" mass="84177">MMFGKWLIRRVSGVACRSRPRPSQRRGITDTAFIVSAEVQHALQTHRPVVALESALITHGLPFPINSETAGSLEAIVRSTGCVPATVAVLSGRVHVGLTASERQQLSDIETNGPMVKISRRDLGAAIALRRSGGTTIAGTMVIAHAAGIRVFGTGGLGGVHRGGETTLDVSADLTELGRTPIAVVSSGVKAILDIARTLEYLETQGVPVVTYGPTNDFPAFYSRCSGYKSPWRVGSSVEAASIIHNNQALGLQTGTLFAVPIPEEHEAPGARIQEAVDIAIEESMQNGMSKRGNDVTPWLLRRVAELTKGDAIQSNIALLKNNVRVAGEIAASLNQHFDPSNKTRNDTSATLDGIATPSTVSAFIPQETKLRARPSVVVVGSAAVDVTACLPKGSEFCSESTLPGAVTTTLGGVARNVAEAAHRVLQGSTTVPNTETLLISPVGRDALATIVRQGLEAAGQRVDGLLERQHADARTAVCSLVLDGSGHLIGGVADMSITESLSETEILALLRSHKPPLVAFDANVNSDVMLSILRYSGESGARAFFEPTSVNKCTRILDCFVAQLETPSLQRLDYMSPNALELRSLYETGRSRDLYTGETWWKALEEMSLNERYRSDLEYLARQQVGNASAHGNEDLSFLVTEGLVQMAVHLLPFVRCIFLKLGAKGSLLVGYLNKEDSKKAGWQSLWSDPGRRLVVNHGKSGTAVVQHFQPVPLPASVALNSTGAGDSFSGAILAALVRTQLNFNLVHIEKAVQLAQRCAILTLQSCQAVAPDISTIGDAAIEVTRDHV</sequence>
<dbReference type="AlphaFoldDB" id="A0A165F0Y9"/>
<dbReference type="InterPro" id="IPR002173">
    <property type="entry name" value="Carboh/pur_kinase_PfkB_CS"/>
</dbReference>
<keyword evidence="2" id="KW-0479">Metal-binding</keyword>
<dbReference type="PANTHER" id="PTHR42909">
    <property type="entry name" value="ZGC:136858"/>
    <property type="match status" value="1"/>
</dbReference>
<dbReference type="GO" id="GO:0005737">
    <property type="term" value="C:cytoplasm"/>
    <property type="evidence" value="ECO:0007669"/>
    <property type="project" value="TreeGrafter"/>
</dbReference>
<dbReference type="GO" id="GO:0016301">
    <property type="term" value="F:kinase activity"/>
    <property type="evidence" value="ECO:0007669"/>
    <property type="project" value="UniProtKB-KW"/>
</dbReference>
<gene>
    <name evidence="9" type="ORF">CALCODRAFT_454903</name>
</gene>
<dbReference type="Gene3D" id="3.40.1790.10">
    <property type="entry name" value="Indigoidine synthase domain"/>
    <property type="match status" value="1"/>
</dbReference>
<dbReference type="InterPro" id="IPR007342">
    <property type="entry name" value="PsuG"/>
</dbReference>
<dbReference type="InterPro" id="IPR022830">
    <property type="entry name" value="Indigdn_synthA-like"/>
</dbReference>
<keyword evidence="4" id="KW-0378">Hydrolase</keyword>